<dbReference type="SMART" id="SM00330">
    <property type="entry name" value="PIPKc"/>
    <property type="match status" value="1"/>
</dbReference>
<dbReference type="Proteomes" id="UP000503462">
    <property type="component" value="Chromosome 4"/>
</dbReference>
<dbReference type="InterPro" id="IPR027484">
    <property type="entry name" value="PInositol-4-P-5-kinase_N"/>
</dbReference>
<evidence type="ECO:0000256" key="2">
    <source>
        <dbReference type="SAM" id="MobiDB-lite"/>
    </source>
</evidence>
<keyword evidence="1" id="KW-0067">ATP-binding</keyword>
<dbReference type="InterPro" id="IPR002498">
    <property type="entry name" value="PInositol-4-P-4/5-kinase_core"/>
</dbReference>
<evidence type="ECO:0000313" key="4">
    <source>
        <dbReference type="EMBL" id="QIX00762.1"/>
    </source>
</evidence>
<dbReference type="GO" id="GO:0016308">
    <property type="term" value="F:1-phosphatidylinositol-4-phosphate 5-kinase activity"/>
    <property type="evidence" value="ECO:0007669"/>
    <property type="project" value="TreeGrafter"/>
</dbReference>
<name>A0A6H0Y153_9PEZI</name>
<keyword evidence="5" id="KW-1185">Reference proteome</keyword>
<evidence type="ECO:0000259" key="3">
    <source>
        <dbReference type="PROSITE" id="PS51455"/>
    </source>
</evidence>
<dbReference type="PANTHER" id="PTHR23086">
    <property type="entry name" value="PHOSPHATIDYLINOSITOL-4-PHOSPHATE 5-KINASE"/>
    <property type="match status" value="1"/>
</dbReference>
<gene>
    <name evidence="4" type="ORF">AMS68_006279</name>
</gene>
<reference evidence="4 5" key="1">
    <citation type="journal article" date="2016" name="Sci. Rep.">
        <title>Peltaster fructicola genome reveals evolution from an invasive phytopathogen to an ectophytic parasite.</title>
        <authorList>
            <person name="Xu C."/>
            <person name="Chen H."/>
            <person name="Gleason M.L."/>
            <person name="Xu J.R."/>
            <person name="Liu H."/>
            <person name="Zhang R."/>
            <person name="Sun G."/>
        </authorList>
    </citation>
    <scope>NUCLEOTIDE SEQUENCE [LARGE SCALE GENOMIC DNA]</scope>
    <source>
        <strain evidence="4 5">LNHT1506</strain>
    </source>
</reference>
<accession>A0A6H0Y153</accession>
<evidence type="ECO:0000313" key="5">
    <source>
        <dbReference type="Proteomes" id="UP000503462"/>
    </source>
</evidence>
<dbReference type="Pfam" id="PF01504">
    <property type="entry name" value="PIP5K"/>
    <property type="match status" value="1"/>
</dbReference>
<dbReference type="GO" id="GO:0046854">
    <property type="term" value="P:phosphatidylinositol phosphate biosynthetic process"/>
    <property type="evidence" value="ECO:0007669"/>
    <property type="project" value="TreeGrafter"/>
</dbReference>
<dbReference type="InterPro" id="IPR027483">
    <property type="entry name" value="PInositol-4-P-4/5-kinase_C_sf"/>
</dbReference>
<keyword evidence="1" id="KW-0808">Transferase</keyword>
<feature type="compositionally biased region" description="Pro residues" evidence="2">
    <location>
        <begin position="264"/>
        <end position="278"/>
    </location>
</feature>
<keyword evidence="1" id="KW-0418">Kinase</keyword>
<keyword evidence="1" id="KW-0547">Nucleotide-binding</keyword>
<feature type="region of interest" description="Disordered" evidence="2">
    <location>
        <begin position="258"/>
        <end position="278"/>
    </location>
</feature>
<protein>
    <recommendedName>
        <fullName evidence="3">PIPK domain-containing protein</fullName>
    </recommendedName>
</protein>
<dbReference type="Gene3D" id="3.30.800.10">
    <property type="entry name" value="Phosphatidylinositol Phosphate Kinase II Beta"/>
    <property type="match status" value="1"/>
</dbReference>
<dbReference type="SUPFAM" id="SSF56104">
    <property type="entry name" value="SAICAR synthase-like"/>
    <property type="match status" value="1"/>
</dbReference>
<proteinExistence type="predicted"/>
<dbReference type="OrthoDB" id="70770at2759"/>
<dbReference type="GO" id="GO:0005524">
    <property type="term" value="F:ATP binding"/>
    <property type="evidence" value="ECO:0007669"/>
    <property type="project" value="UniProtKB-UniRule"/>
</dbReference>
<dbReference type="AlphaFoldDB" id="A0A6H0Y153"/>
<dbReference type="PROSITE" id="PS51455">
    <property type="entry name" value="PIPK"/>
    <property type="match status" value="1"/>
</dbReference>
<sequence length="360" mass="40893">MAPRNEVIAESIVHAIREPQSQHSIMGRLPRYFSTYWLDFIRVREDIFKSLRAEWHVEEADYQSSFTADKNSENALESMGDMGFSGSTFYTTADSTYLVKSVPREFEHSFFRDDLLEPYAKHMKKNQGSLLVRIMDFLETSQSTVGTTIGLAPSHHIIMENIRYGEGKGDDEQKWESYDLKPLSYFYPERDVAGGAFASKDAMDKLADEFNEKLILSLDEAEDLKAQLEKDTALLARCNAVDYSLYLVRIPAAVASDKSSSDAPIPPAEPPFVPPGPPSWRTGMKSADGKWVYRAAVLDFFWAKHKLTAKIMTGLINTYNLVDKQGPMSITTNASEYRERFLKMCKEMLEVKQDEIKPQS</sequence>
<dbReference type="GO" id="GO:0005886">
    <property type="term" value="C:plasma membrane"/>
    <property type="evidence" value="ECO:0007669"/>
    <property type="project" value="TreeGrafter"/>
</dbReference>
<dbReference type="InterPro" id="IPR023610">
    <property type="entry name" value="PInositol-4/5-P-5/4-kinase"/>
</dbReference>
<dbReference type="EMBL" id="CP051142">
    <property type="protein sequence ID" value="QIX00762.1"/>
    <property type="molecule type" value="Genomic_DNA"/>
</dbReference>
<evidence type="ECO:0000256" key="1">
    <source>
        <dbReference type="PROSITE-ProRule" id="PRU00781"/>
    </source>
</evidence>
<dbReference type="Gene3D" id="3.30.810.10">
    <property type="entry name" value="2-Layer Sandwich"/>
    <property type="match status" value="1"/>
</dbReference>
<organism evidence="4 5">
    <name type="scientific">Peltaster fructicola</name>
    <dbReference type="NCBI Taxonomy" id="286661"/>
    <lineage>
        <taxon>Eukaryota</taxon>
        <taxon>Fungi</taxon>
        <taxon>Dikarya</taxon>
        <taxon>Ascomycota</taxon>
        <taxon>Pezizomycotina</taxon>
        <taxon>Dothideomycetes</taxon>
        <taxon>Dothideomycetes incertae sedis</taxon>
        <taxon>Peltaster</taxon>
    </lineage>
</organism>
<feature type="domain" description="PIPK" evidence="3">
    <location>
        <begin position="1"/>
        <end position="349"/>
    </location>
</feature>
<dbReference type="PANTHER" id="PTHR23086:SF126">
    <property type="entry name" value="PIPK DOMAIN-CONTAINING PROTEIN"/>
    <property type="match status" value="1"/>
</dbReference>